<evidence type="ECO:0000313" key="2">
    <source>
        <dbReference type="Proteomes" id="UP000887116"/>
    </source>
</evidence>
<dbReference type="AlphaFoldDB" id="A0A8X6FH52"/>
<evidence type="ECO:0000313" key="1">
    <source>
        <dbReference type="EMBL" id="GFQ79482.1"/>
    </source>
</evidence>
<organism evidence="1 2">
    <name type="scientific">Trichonephila clavata</name>
    <name type="common">Joro spider</name>
    <name type="synonym">Nephila clavata</name>
    <dbReference type="NCBI Taxonomy" id="2740835"/>
    <lineage>
        <taxon>Eukaryota</taxon>
        <taxon>Metazoa</taxon>
        <taxon>Ecdysozoa</taxon>
        <taxon>Arthropoda</taxon>
        <taxon>Chelicerata</taxon>
        <taxon>Arachnida</taxon>
        <taxon>Araneae</taxon>
        <taxon>Araneomorphae</taxon>
        <taxon>Entelegynae</taxon>
        <taxon>Araneoidea</taxon>
        <taxon>Nephilidae</taxon>
        <taxon>Trichonephila</taxon>
    </lineage>
</organism>
<sequence>MPKKNVSKTSDVPMKKWVAYSLVQQILMEDLGMRKVTLKFLPRIWINQQKKSAQWKHAVFKRRALKRCMLLPRSLQVTRLVMLFLSCN</sequence>
<protein>
    <submittedName>
        <fullName evidence="1">Uncharacterized protein</fullName>
    </submittedName>
</protein>
<reference evidence="1" key="1">
    <citation type="submission" date="2020-07" db="EMBL/GenBank/DDBJ databases">
        <title>Multicomponent nature underlies the extraordinary mechanical properties of spider dragline silk.</title>
        <authorList>
            <person name="Kono N."/>
            <person name="Nakamura H."/>
            <person name="Mori M."/>
            <person name="Yoshida Y."/>
            <person name="Ohtoshi R."/>
            <person name="Malay A.D."/>
            <person name="Moran D.A.P."/>
            <person name="Tomita M."/>
            <person name="Numata K."/>
            <person name="Arakawa K."/>
        </authorList>
    </citation>
    <scope>NUCLEOTIDE SEQUENCE</scope>
</reference>
<comment type="caution">
    <text evidence="1">The sequence shown here is derived from an EMBL/GenBank/DDBJ whole genome shotgun (WGS) entry which is preliminary data.</text>
</comment>
<gene>
    <name evidence="1" type="ORF">TNCT_215101</name>
</gene>
<dbReference type="EMBL" id="BMAO01012173">
    <property type="protein sequence ID" value="GFQ79482.1"/>
    <property type="molecule type" value="Genomic_DNA"/>
</dbReference>
<proteinExistence type="predicted"/>
<keyword evidence="2" id="KW-1185">Reference proteome</keyword>
<dbReference type="Proteomes" id="UP000887116">
    <property type="component" value="Unassembled WGS sequence"/>
</dbReference>
<name>A0A8X6FH52_TRICU</name>
<accession>A0A8X6FH52</accession>